<protein>
    <recommendedName>
        <fullName evidence="4">Ferredoxin</fullName>
    </recommendedName>
</protein>
<dbReference type="AlphaFoldDB" id="A0A0L6TYF8"/>
<keyword evidence="3" id="KW-1185">Reference proteome</keyword>
<dbReference type="OrthoDB" id="9804603at2"/>
<evidence type="ECO:0000313" key="3">
    <source>
        <dbReference type="Proteomes" id="UP000036873"/>
    </source>
</evidence>
<proteinExistence type="predicted"/>
<evidence type="ECO:0008006" key="4">
    <source>
        <dbReference type="Google" id="ProtNLM"/>
    </source>
</evidence>
<accession>A0A0L6TYF8</accession>
<evidence type="ECO:0000256" key="1">
    <source>
        <dbReference type="SAM" id="MobiDB-lite"/>
    </source>
</evidence>
<organism evidence="2 3">
    <name type="scientific">Acetobacterium bakii</name>
    <dbReference type="NCBI Taxonomy" id="52689"/>
    <lineage>
        <taxon>Bacteria</taxon>
        <taxon>Bacillati</taxon>
        <taxon>Bacillota</taxon>
        <taxon>Clostridia</taxon>
        <taxon>Eubacteriales</taxon>
        <taxon>Eubacteriaceae</taxon>
        <taxon>Acetobacterium</taxon>
    </lineage>
</organism>
<feature type="region of interest" description="Disordered" evidence="1">
    <location>
        <begin position="1"/>
        <end position="24"/>
    </location>
</feature>
<sequence>MPGKDGTGPVGDGPARGRGRRIGPDGLVAASTGYCLCPNCGEKVKHVPGLPCTSVTCPKCQTMMIRE</sequence>
<dbReference type="Proteomes" id="UP000036873">
    <property type="component" value="Unassembled WGS sequence"/>
</dbReference>
<name>A0A0L6TYF8_9FIRM</name>
<gene>
    <name evidence="2" type="ORF">AKG39_13440</name>
</gene>
<feature type="compositionally biased region" description="Gly residues" evidence="1">
    <location>
        <begin position="1"/>
        <end position="16"/>
    </location>
</feature>
<evidence type="ECO:0000313" key="2">
    <source>
        <dbReference type="EMBL" id="KNZ41304.1"/>
    </source>
</evidence>
<dbReference type="EMBL" id="LGYO01000033">
    <property type="protein sequence ID" value="KNZ41304.1"/>
    <property type="molecule type" value="Genomic_DNA"/>
</dbReference>
<dbReference type="STRING" id="52689.AKG39_13440"/>
<comment type="caution">
    <text evidence="2">The sequence shown here is derived from an EMBL/GenBank/DDBJ whole genome shotgun (WGS) entry which is preliminary data.</text>
</comment>
<reference evidence="3" key="1">
    <citation type="submission" date="2015-07" db="EMBL/GenBank/DDBJ databases">
        <title>Draft genome sequence of Acetobacterium bakii DSM 8293, a potential psychrophilic chemical producer through syngas fermentation.</title>
        <authorList>
            <person name="Song Y."/>
            <person name="Hwang S."/>
            <person name="Cho B.-K."/>
        </authorList>
    </citation>
    <scope>NUCLEOTIDE SEQUENCE [LARGE SCALE GENOMIC DNA]</scope>
    <source>
        <strain evidence="3">DSM 8239</strain>
    </source>
</reference>
<dbReference type="RefSeq" id="WP_050740915.1">
    <property type="nucleotide sequence ID" value="NZ_LGYO01000033.1"/>
</dbReference>